<evidence type="ECO:0000313" key="3">
    <source>
        <dbReference type="Proteomes" id="UP000027195"/>
    </source>
</evidence>
<dbReference type="Proteomes" id="UP000027195">
    <property type="component" value="Unassembled WGS sequence"/>
</dbReference>
<accession>A0A067M2P0</accession>
<feature type="compositionally biased region" description="Low complexity" evidence="1">
    <location>
        <begin position="118"/>
        <end position="131"/>
    </location>
</feature>
<feature type="region of interest" description="Disordered" evidence="1">
    <location>
        <begin position="114"/>
        <end position="139"/>
    </location>
</feature>
<protein>
    <submittedName>
        <fullName evidence="2">Uncharacterized protein</fullName>
    </submittedName>
</protein>
<name>A0A067M2P0_BOTB1</name>
<feature type="region of interest" description="Disordered" evidence="1">
    <location>
        <begin position="1"/>
        <end position="21"/>
    </location>
</feature>
<gene>
    <name evidence="2" type="ORF">BOTBODRAFT_640718</name>
</gene>
<reference evidence="3" key="1">
    <citation type="journal article" date="2014" name="Proc. Natl. Acad. Sci. U.S.A.">
        <title>Extensive sampling of basidiomycete genomes demonstrates inadequacy of the white-rot/brown-rot paradigm for wood decay fungi.</title>
        <authorList>
            <person name="Riley R."/>
            <person name="Salamov A.A."/>
            <person name="Brown D.W."/>
            <person name="Nagy L.G."/>
            <person name="Floudas D."/>
            <person name="Held B.W."/>
            <person name="Levasseur A."/>
            <person name="Lombard V."/>
            <person name="Morin E."/>
            <person name="Otillar R."/>
            <person name="Lindquist E.A."/>
            <person name="Sun H."/>
            <person name="LaButti K.M."/>
            <person name="Schmutz J."/>
            <person name="Jabbour D."/>
            <person name="Luo H."/>
            <person name="Baker S.E."/>
            <person name="Pisabarro A.G."/>
            <person name="Walton J.D."/>
            <person name="Blanchette R.A."/>
            <person name="Henrissat B."/>
            <person name="Martin F."/>
            <person name="Cullen D."/>
            <person name="Hibbett D.S."/>
            <person name="Grigoriev I.V."/>
        </authorList>
    </citation>
    <scope>NUCLEOTIDE SEQUENCE [LARGE SCALE GENOMIC DNA]</scope>
    <source>
        <strain evidence="3">FD-172 SS1</strain>
    </source>
</reference>
<sequence length="234" mass="25800">MSKSRETPAGGPRPAGLEASRNLDHMSTWDSTSTQFLHQVDEWKLPKSDALWGSMGLNTPDLAQYRRRDAHRAPLVVVHVDSGEPASRILHRPLYDCTTATHSQNALLQHEAGISRASSSGPLSPLPSTTGRGPPFGGNPLPRSVAGDAVLKFLGNPSGSYKDNTDEREEIARVDLRALEIILLICEQARPEFSGFTRKEAEQFRLQLMAERSKAPKKLDTGPWKNRFGCEMSM</sequence>
<dbReference type="InParanoid" id="A0A067M2P0"/>
<evidence type="ECO:0000256" key="1">
    <source>
        <dbReference type="SAM" id="MobiDB-lite"/>
    </source>
</evidence>
<proteinExistence type="predicted"/>
<dbReference type="AlphaFoldDB" id="A0A067M2P0"/>
<keyword evidence="3" id="KW-1185">Reference proteome</keyword>
<dbReference type="HOGENOM" id="CLU_1184853_0_0_1"/>
<organism evidence="2 3">
    <name type="scientific">Botryobasidium botryosum (strain FD-172 SS1)</name>
    <dbReference type="NCBI Taxonomy" id="930990"/>
    <lineage>
        <taxon>Eukaryota</taxon>
        <taxon>Fungi</taxon>
        <taxon>Dikarya</taxon>
        <taxon>Basidiomycota</taxon>
        <taxon>Agaricomycotina</taxon>
        <taxon>Agaricomycetes</taxon>
        <taxon>Cantharellales</taxon>
        <taxon>Botryobasidiaceae</taxon>
        <taxon>Botryobasidium</taxon>
    </lineage>
</organism>
<dbReference type="EMBL" id="KL198071">
    <property type="protein sequence ID" value="KDQ10053.1"/>
    <property type="molecule type" value="Genomic_DNA"/>
</dbReference>
<evidence type="ECO:0000313" key="2">
    <source>
        <dbReference type="EMBL" id="KDQ10053.1"/>
    </source>
</evidence>